<accession>A0A085VNW0</accession>
<dbReference type="Pfam" id="PF00072">
    <property type="entry name" value="Response_reg"/>
    <property type="match status" value="1"/>
</dbReference>
<dbReference type="PROSITE" id="PS50110">
    <property type="entry name" value="RESPONSE_REGULATORY"/>
    <property type="match status" value="1"/>
</dbReference>
<evidence type="ECO:0000259" key="3">
    <source>
        <dbReference type="PROSITE" id="PS50110"/>
    </source>
</evidence>
<comment type="caution">
    <text evidence="4">The sequence shown here is derived from an EMBL/GenBank/DDBJ whole genome shotgun (WGS) entry which is preliminary data.</text>
</comment>
<dbReference type="PANTHER" id="PTHR44591:SF25">
    <property type="entry name" value="CHEMOTAXIS TWO-COMPONENT RESPONSE REGULATOR"/>
    <property type="match status" value="1"/>
</dbReference>
<keyword evidence="1 2" id="KW-0597">Phosphoprotein</keyword>
<proteinExistence type="predicted"/>
<name>A0A085VNW0_PSESX</name>
<dbReference type="InterPro" id="IPR050595">
    <property type="entry name" value="Bact_response_regulator"/>
</dbReference>
<dbReference type="RefSeq" id="WP_032626790.1">
    <property type="nucleotide sequence ID" value="NZ_JPQU01000021.1"/>
</dbReference>
<sequence length="123" mass="13102">MIKSPVIAVVDDDMAVRTGLDSLVRSLGFAVCLFASAEEFLGSTCLDKARCLITDVQMPGMSGVELHEHLSSRGFSIPTIFITAFPEASVRKRAMTGSAVGFLSKPFNAGLLIECIESTFGVV</sequence>
<dbReference type="AlphaFoldDB" id="A0A085VNW0"/>
<feature type="domain" description="Response regulatory" evidence="3">
    <location>
        <begin position="6"/>
        <end position="120"/>
    </location>
</feature>
<evidence type="ECO:0000313" key="5">
    <source>
        <dbReference type="Proteomes" id="UP000028631"/>
    </source>
</evidence>
<evidence type="ECO:0000256" key="2">
    <source>
        <dbReference type="PROSITE-ProRule" id="PRU00169"/>
    </source>
</evidence>
<protein>
    <recommendedName>
        <fullName evidence="3">Response regulatory domain-containing protein</fullName>
    </recommendedName>
</protein>
<evidence type="ECO:0000256" key="1">
    <source>
        <dbReference type="ARBA" id="ARBA00022553"/>
    </source>
</evidence>
<reference evidence="4 5" key="1">
    <citation type="submission" date="2014-07" db="EMBL/GenBank/DDBJ databases">
        <title>Draft Genome Sequences of Environmental Pseudomonas syringae strains.</title>
        <authorList>
            <person name="Baltrus D.A."/>
            <person name="Berge O."/>
            <person name="Morris C."/>
        </authorList>
    </citation>
    <scope>NUCLEOTIDE SEQUENCE [LARGE SCALE GENOMIC DNA]</scope>
    <source>
        <strain evidence="4 5">GAW0119</strain>
    </source>
</reference>
<dbReference type="InterPro" id="IPR011006">
    <property type="entry name" value="CheY-like_superfamily"/>
</dbReference>
<dbReference type="EMBL" id="JPQU01000021">
    <property type="protein sequence ID" value="KFE57123.1"/>
    <property type="molecule type" value="Genomic_DNA"/>
</dbReference>
<dbReference type="PANTHER" id="PTHR44591">
    <property type="entry name" value="STRESS RESPONSE REGULATOR PROTEIN 1"/>
    <property type="match status" value="1"/>
</dbReference>
<dbReference type="OrthoDB" id="9782655at2"/>
<dbReference type="GO" id="GO:0000160">
    <property type="term" value="P:phosphorelay signal transduction system"/>
    <property type="evidence" value="ECO:0007669"/>
    <property type="project" value="InterPro"/>
</dbReference>
<dbReference type="PATRIC" id="fig|317.175.peg.1139"/>
<dbReference type="Proteomes" id="UP000028631">
    <property type="component" value="Unassembled WGS sequence"/>
</dbReference>
<gene>
    <name evidence="4" type="ORF">IV01_05420</name>
</gene>
<dbReference type="Gene3D" id="3.40.50.2300">
    <property type="match status" value="1"/>
</dbReference>
<keyword evidence="5" id="KW-1185">Reference proteome</keyword>
<evidence type="ECO:0000313" key="4">
    <source>
        <dbReference type="EMBL" id="KFE57123.1"/>
    </source>
</evidence>
<feature type="modified residue" description="4-aspartylphosphate" evidence="2">
    <location>
        <position position="55"/>
    </location>
</feature>
<dbReference type="SMART" id="SM00448">
    <property type="entry name" value="REC"/>
    <property type="match status" value="1"/>
</dbReference>
<dbReference type="InterPro" id="IPR001789">
    <property type="entry name" value="Sig_transdc_resp-reg_receiver"/>
</dbReference>
<dbReference type="SUPFAM" id="SSF52172">
    <property type="entry name" value="CheY-like"/>
    <property type="match status" value="1"/>
</dbReference>
<organism evidence="4 5">
    <name type="scientific">Pseudomonas syringae</name>
    <dbReference type="NCBI Taxonomy" id="317"/>
    <lineage>
        <taxon>Bacteria</taxon>
        <taxon>Pseudomonadati</taxon>
        <taxon>Pseudomonadota</taxon>
        <taxon>Gammaproteobacteria</taxon>
        <taxon>Pseudomonadales</taxon>
        <taxon>Pseudomonadaceae</taxon>
        <taxon>Pseudomonas</taxon>
    </lineage>
</organism>